<dbReference type="Proteomes" id="UP000315750">
    <property type="component" value="Chromosome"/>
</dbReference>
<reference evidence="2 3" key="1">
    <citation type="submission" date="2019-02" db="EMBL/GenBank/DDBJ databases">
        <title>Deep-cultivation of Planctomycetes and their phenomic and genomic characterization uncovers novel biology.</title>
        <authorList>
            <person name="Wiegand S."/>
            <person name="Jogler M."/>
            <person name="Boedeker C."/>
            <person name="Pinto D."/>
            <person name="Vollmers J."/>
            <person name="Rivas-Marin E."/>
            <person name="Kohn T."/>
            <person name="Peeters S.H."/>
            <person name="Heuer A."/>
            <person name="Rast P."/>
            <person name="Oberbeckmann S."/>
            <person name="Bunk B."/>
            <person name="Jeske O."/>
            <person name="Meyerdierks A."/>
            <person name="Storesund J.E."/>
            <person name="Kallscheuer N."/>
            <person name="Luecker S."/>
            <person name="Lage O.M."/>
            <person name="Pohl T."/>
            <person name="Merkel B.J."/>
            <person name="Hornburger P."/>
            <person name="Mueller R.-W."/>
            <person name="Bruemmer F."/>
            <person name="Labrenz M."/>
            <person name="Spormann A.M."/>
            <person name="Op den Camp H."/>
            <person name="Overmann J."/>
            <person name="Amann R."/>
            <person name="Jetten M.S.M."/>
            <person name="Mascher T."/>
            <person name="Medema M.H."/>
            <person name="Devos D.P."/>
            <person name="Kaster A.-K."/>
            <person name="Ovreas L."/>
            <person name="Rohde M."/>
            <person name="Galperin M.Y."/>
            <person name="Jogler C."/>
        </authorList>
    </citation>
    <scope>NUCLEOTIDE SEQUENCE [LARGE SCALE GENOMIC DNA]</scope>
    <source>
        <strain evidence="2 3">Pan181</strain>
    </source>
</reference>
<protein>
    <recommendedName>
        <fullName evidence="4">Alpha/beta hydrolase family protein</fullName>
    </recommendedName>
</protein>
<keyword evidence="3" id="KW-1185">Reference proteome</keyword>
<organism evidence="2 3">
    <name type="scientific">Aeoliella mucimassa</name>
    <dbReference type="NCBI Taxonomy" id="2527972"/>
    <lineage>
        <taxon>Bacteria</taxon>
        <taxon>Pseudomonadati</taxon>
        <taxon>Planctomycetota</taxon>
        <taxon>Planctomycetia</taxon>
        <taxon>Pirellulales</taxon>
        <taxon>Lacipirellulaceae</taxon>
        <taxon>Aeoliella</taxon>
    </lineage>
</organism>
<keyword evidence="1" id="KW-0732">Signal</keyword>
<gene>
    <name evidence="2" type="ORF">Pan181_48930</name>
</gene>
<dbReference type="AlphaFoldDB" id="A0A518AVA3"/>
<name>A0A518AVA3_9BACT</name>
<proteinExistence type="predicted"/>
<evidence type="ECO:0000256" key="1">
    <source>
        <dbReference type="SAM" id="SignalP"/>
    </source>
</evidence>
<dbReference type="EMBL" id="CP036278">
    <property type="protein sequence ID" value="QDU58654.1"/>
    <property type="molecule type" value="Genomic_DNA"/>
</dbReference>
<sequence precursor="true">MRAALPLRTPLLALTVWLLLASSSLVQAACAWTERGDEIFEINVRAAGCSTDPARVSQAIRVQQFVATNEYGHHQWLPGDMSQVTTAPDDGRITIVYVHGNKVDPCMARDRGLQVYRTLVGRDTEHRPIRFIIFSWPSTEVNGILNDYRVKASRTQPVGWQLGYVLNQLSPESPISLLGYSYGCRVIGGATHVLAGGDIGGHSLAGQPLANHAPMRVAFIAAATHSGWFSSTGYHRQALDQIDGVMLLNNRLDPAMRLYHMVEKCSDPQAMGLCGPQYLSADQRMKICNYDCTSRVGRSHDLFKYIANGGTMSIMWNHLTYSD</sequence>
<evidence type="ECO:0000313" key="3">
    <source>
        <dbReference type="Proteomes" id="UP000315750"/>
    </source>
</evidence>
<feature type="signal peptide" evidence="1">
    <location>
        <begin position="1"/>
        <end position="28"/>
    </location>
</feature>
<dbReference type="RefSeq" id="WP_197528633.1">
    <property type="nucleotide sequence ID" value="NZ_CP036278.1"/>
</dbReference>
<evidence type="ECO:0000313" key="2">
    <source>
        <dbReference type="EMBL" id="QDU58654.1"/>
    </source>
</evidence>
<feature type="chain" id="PRO_5021697310" description="Alpha/beta hydrolase family protein" evidence="1">
    <location>
        <begin position="29"/>
        <end position="323"/>
    </location>
</feature>
<evidence type="ECO:0008006" key="4">
    <source>
        <dbReference type="Google" id="ProtNLM"/>
    </source>
</evidence>
<dbReference type="KEGG" id="amuc:Pan181_48930"/>
<dbReference type="InterPro" id="IPR029058">
    <property type="entry name" value="AB_hydrolase_fold"/>
</dbReference>
<accession>A0A518AVA3</accession>
<dbReference type="SUPFAM" id="SSF53474">
    <property type="entry name" value="alpha/beta-Hydrolases"/>
    <property type="match status" value="1"/>
</dbReference>